<dbReference type="SUPFAM" id="SSF57667">
    <property type="entry name" value="beta-beta-alpha zinc fingers"/>
    <property type="match status" value="1"/>
</dbReference>
<sequence>KQKYECRYCNATMEMRKEYSKHFETHKEQGLYKCTWPTCDKKFLTSKGLREHYVKHQTKFPCEICGCLLSSKHALQRHEKQHRGIG</sequence>
<dbReference type="GeneID" id="31252213"/>
<proteinExistence type="predicted"/>
<name>A0A1S0UCU8_LOALO</name>
<feature type="non-terminal residue" evidence="3">
    <location>
        <position position="1"/>
    </location>
</feature>
<dbReference type="AlphaFoldDB" id="A0A1S0UCU8"/>
<protein>
    <recommendedName>
        <fullName evidence="2">C2H2-type domain-containing protein</fullName>
    </recommendedName>
</protein>
<feature type="domain" description="C2H2-type" evidence="2">
    <location>
        <begin position="32"/>
        <end position="61"/>
    </location>
</feature>
<evidence type="ECO:0000259" key="2">
    <source>
        <dbReference type="PROSITE" id="PS50157"/>
    </source>
</evidence>
<feature type="non-terminal residue" evidence="3">
    <location>
        <position position="86"/>
    </location>
</feature>
<evidence type="ECO:0000313" key="3">
    <source>
        <dbReference type="EMBL" id="EJD73462.1"/>
    </source>
</evidence>
<dbReference type="OrthoDB" id="8922241at2759"/>
<organism evidence="3">
    <name type="scientific">Loa loa</name>
    <name type="common">Eye worm</name>
    <name type="synonym">Filaria loa</name>
    <dbReference type="NCBI Taxonomy" id="7209"/>
    <lineage>
        <taxon>Eukaryota</taxon>
        <taxon>Metazoa</taxon>
        <taxon>Ecdysozoa</taxon>
        <taxon>Nematoda</taxon>
        <taxon>Chromadorea</taxon>
        <taxon>Rhabditida</taxon>
        <taxon>Spirurina</taxon>
        <taxon>Spiruromorpha</taxon>
        <taxon>Filarioidea</taxon>
        <taxon>Onchocercidae</taxon>
        <taxon>Loa</taxon>
    </lineage>
</organism>
<dbReference type="PROSITE" id="PS50157">
    <property type="entry name" value="ZINC_FINGER_C2H2_2"/>
    <property type="match status" value="2"/>
</dbReference>
<dbReference type="InterPro" id="IPR036236">
    <property type="entry name" value="Znf_C2H2_sf"/>
</dbReference>
<keyword evidence="1" id="KW-0863">Zinc-finger</keyword>
<dbReference type="GO" id="GO:0008270">
    <property type="term" value="F:zinc ion binding"/>
    <property type="evidence" value="ECO:0007669"/>
    <property type="project" value="UniProtKB-KW"/>
</dbReference>
<dbReference type="SMART" id="SM00355">
    <property type="entry name" value="ZnF_C2H2"/>
    <property type="match status" value="3"/>
</dbReference>
<feature type="domain" description="C2H2-type" evidence="2">
    <location>
        <begin position="60"/>
        <end position="86"/>
    </location>
</feature>
<dbReference type="Gene3D" id="3.30.160.60">
    <property type="entry name" value="Classic Zinc Finger"/>
    <property type="match status" value="1"/>
</dbReference>
<dbReference type="EMBL" id="JH713822">
    <property type="protein sequence ID" value="EJD73462.1"/>
    <property type="molecule type" value="Genomic_DNA"/>
</dbReference>
<dbReference type="InParanoid" id="A0A1S0UCU8"/>
<accession>A0A1S0UCU8</accession>
<dbReference type="Pfam" id="PF13894">
    <property type="entry name" value="zf-C2H2_4"/>
    <property type="match status" value="1"/>
</dbReference>
<dbReference type="RefSeq" id="XP_020304424.1">
    <property type="nucleotide sequence ID" value="XM_020451771.1"/>
</dbReference>
<dbReference type="PROSITE" id="PS00028">
    <property type="entry name" value="ZINC_FINGER_C2H2_1"/>
    <property type="match status" value="2"/>
</dbReference>
<dbReference type="CTD" id="31252213"/>
<evidence type="ECO:0000256" key="1">
    <source>
        <dbReference type="PROSITE-ProRule" id="PRU00042"/>
    </source>
</evidence>
<keyword evidence="1" id="KW-0862">Zinc</keyword>
<reference evidence="3" key="1">
    <citation type="submission" date="2012-04" db="EMBL/GenBank/DDBJ databases">
        <title>The Genome Sequence of Loa loa.</title>
        <authorList>
            <consortium name="The Broad Institute Genome Sequencing Platform"/>
            <consortium name="Broad Institute Genome Sequencing Center for Infectious Disease"/>
            <person name="Nutman T.B."/>
            <person name="Fink D.L."/>
            <person name="Russ C."/>
            <person name="Young S."/>
            <person name="Zeng Q."/>
            <person name="Gargeya S."/>
            <person name="Alvarado L."/>
            <person name="Berlin A."/>
            <person name="Chapman S.B."/>
            <person name="Chen Z."/>
            <person name="Freedman E."/>
            <person name="Gellesch M."/>
            <person name="Goldberg J."/>
            <person name="Griggs A."/>
            <person name="Gujja S."/>
            <person name="Heilman E.R."/>
            <person name="Heiman D."/>
            <person name="Howarth C."/>
            <person name="Mehta T."/>
            <person name="Neiman D."/>
            <person name="Pearson M."/>
            <person name="Roberts A."/>
            <person name="Saif S."/>
            <person name="Shea T."/>
            <person name="Shenoy N."/>
            <person name="Sisk P."/>
            <person name="Stolte C."/>
            <person name="Sykes S."/>
            <person name="White J."/>
            <person name="Yandava C."/>
            <person name="Haas B."/>
            <person name="Henn M.R."/>
            <person name="Nusbaum C."/>
            <person name="Birren B."/>
        </authorList>
    </citation>
    <scope>NUCLEOTIDE SEQUENCE [LARGE SCALE GENOMIC DNA]</scope>
</reference>
<keyword evidence="1" id="KW-0479">Metal-binding</keyword>
<gene>
    <name evidence="3" type="ORF">LOAG_19117</name>
</gene>
<dbReference type="InterPro" id="IPR013087">
    <property type="entry name" value="Znf_C2H2_type"/>
</dbReference>
<dbReference type="KEGG" id="loa:LOAG_19117"/>